<dbReference type="AlphaFoldDB" id="A0A139WZS7"/>
<proteinExistence type="predicted"/>
<evidence type="ECO:0000313" key="1">
    <source>
        <dbReference type="EMBL" id="KYC37920.1"/>
    </source>
</evidence>
<protein>
    <submittedName>
        <fullName evidence="1">Uncharacterized protein</fullName>
    </submittedName>
</protein>
<comment type="caution">
    <text evidence="1">The sequence shown here is derived from an EMBL/GenBank/DDBJ whole genome shotgun (WGS) entry which is preliminary data.</text>
</comment>
<sequence length="413" mass="41621">MASLNLSKVNFNQRSNVIDPGTPIFNPKSSIVNTGGGADKIIGTDSINGDFGFGVLAGVEAQDFNAVIASNAFSARANVAANGINNKGVINTGIGADQVKGTATANISATAETVSQAIAIAKTADTSVISKAFASINVKVTADGIDNSGGKINNGMGSDGIYGDTEGSVAAVAIATADASAIVEAVAKAPVSPHLTAFALAIAESLASATIIARGINNKDGTMTTGMGADTISATATSSAATLSYAASSAVSSAPSENQALAQSVVNAFAEVKDIAIAIDNSKGTIRTGDGQDIIIAKAEGGESYGIFGGIINMGNGADTLEASSFGGSVNINMGDGKDFVQGFGDAKIDGGVGFDTLSLGYKIDDFNISLGANNNKVMFERDGIAMNTTHFEQFVFDNGNLTLSYNQLSQYL</sequence>
<keyword evidence="2" id="KW-1185">Reference proteome</keyword>
<evidence type="ECO:0000313" key="2">
    <source>
        <dbReference type="Proteomes" id="UP000076925"/>
    </source>
</evidence>
<organism evidence="1 2">
    <name type="scientific">Scytonema hofmannii PCC 7110</name>
    <dbReference type="NCBI Taxonomy" id="128403"/>
    <lineage>
        <taxon>Bacteria</taxon>
        <taxon>Bacillati</taxon>
        <taxon>Cyanobacteriota</taxon>
        <taxon>Cyanophyceae</taxon>
        <taxon>Nostocales</taxon>
        <taxon>Scytonemataceae</taxon>
        <taxon>Scytonema</taxon>
    </lineage>
</organism>
<dbReference type="EMBL" id="ANNX02000045">
    <property type="protein sequence ID" value="KYC37920.1"/>
    <property type="molecule type" value="Genomic_DNA"/>
</dbReference>
<accession>A0A139WZS7</accession>
<name>A0A139WZS7_9CYAN</name>
<reference evidence="1 2" key="1">
    <citation type="journal article" date="2013" name="Genome Biol. Evol.">
        <title>Genomes of Stigonematalean cyanobacteria (subsection V) and the evolution of oxygenic photosynthesis from prokaryotes to plastids.</title>
        <authorList>
            <person name="Dagan T."/>
            <person name="Roettger M."/>
            <person name="Stucken K."/>
            <person name="Landan G."/>
            <person name="Koch R."/>
            <person name="Major P."/>
            <person name="Gould S.B."/>
            <person name="Goremykin V.V."/>
            <person name="Rippka R."/>
            <person name="Tandeau de Marsac N."/>
            <person name="Gugger M."/>
            <person name="Lockhart P.J."/>
            <person name="Allen J.F."/>
            <person name="Brune I."/>
            <person name="Maus I."/>
            <person name="Puhler A."/>
            <person name="Martin W.F."/>
        </authorList>
    </citation>
    <scope>NUCLEOTIDE SEQUENCE [LARGE SCALE GENOMIC DNA]</scope>
    <source>
        <strain evidence="1 2">PCC 7110</strain>
    </source>
</reference>
<dbReference type="Proteomes" id="UP000076925">
    <property type="component" value="Unassembled WGS sequence"/>
</dbReference>
<gene>
    <name evidence="1" type="ORF">WA1_05335</name>
</gene>
<dbReference type="RefSeq" id="WP_017743080.1">
    <property type="nucleotide sequence ID" value="NZ_KQ976354.1"/>
</dbReference>